<comment type="caution">
    <text evidence="1">The sequence shown here is derived from an EMBL/GenBank/DDBJ whole genome shotgun (WGS) entry which is preliminary data.</text>
</comment>
<gene>
    <name evidence="1" type="ORF">LX12_003853</name>
</gene>
<reference evidence="1 2" key="1">
    <citation type="submission" date="2022-06" db="EMBL/GenBank/DDBJ databases">
        <title>Genomic Encyclopedia of Archaeal and Bacterial Type Strains, Phase II (KMG-II): from individual species to whole genera.</title>
        <authorList>
            <person name="Goeker M."/>
        </authorList>
    </citation>
    <scope>NUCLEOTIDE SEQUENCE [LARGE SCALE GENOMIC DNA]</scope>
    <source>
        <strain evidence="1 2">DSM 45037</strain>
    </source>
</reference>
<keyword evidence="2" id="KW-1185">Reference proteome</keyword>
<protein>
    <recommendedName>
        <fullName evidence="3">Minor tail protein</fullName>
    </recommendedName>
</protein>
<name>A0ABT1H5Y5_9NOCA</name>
<evidence type="ECO:0000313" key="1">
    <source>
        <dbReference type="EMBL" id="MCP2162645.1"/>
    </source>
</evidence>
<organism evidence="1 2">
    <name type="scientific">Williamsia serinedens</name>
    <dbReference type="NCBI Taxonomy" id="391736"/>
    <lineage>
        <taxon>Bacteria</taxon>
        <taxon>Bacillati</taxon>
        <taxon>Actinomycetota</taxon>
        <taxon>Actinomycetes</taxon>
        <taxon>Mycobacteriales</taxon>
        <taxon>Nocardiaceae</taxon>
        <taxon>Williamsia</taxon>
    </lineage>
</organism>
<proteinExistence type="predicted"/>
<accession>A0ABT1H5Y5</accession>
<dbReference type="EMBL" id="JAMTCG010000007">
    <property type="protein sequence ID" value="MCP2162645.1"/>
    <property type="molecule type" value="Genomic_DNA"/>
</dbReference>
<dbReference type="Proteomes" id="UP001205740">
    <property type="component" value="Unassembled WGS sequence"/>
</dbReference>
<evidence type="ECO:0008006" key="3">
    <source>
        <dbReference type="Google" id="ProtNLM"/>
    </source>
</evidence>
<dbReference type="RefSeq" id="WP_253656205.1">
    <property type="nucleotide sequence ID" value="NZ_BAAAOE010000002.1"/>
</dbReference>
<sequence>MALVTVTGTVTDITGRGDPDQLVFSSPSIRQDVMSPRYQRVSPDATTGQFSVQLVAGPATVRVGGKVYPFIAAAGDLWSMIQVGINIPPGTSAEKLQAAVAQWAQDFADARYATPASVTTAVNALKNLIVGPNAPATLDTIAEIAAALGNDPQMVANLTTTVAGKYSKPSSGIPLSDLKKADLDGAYAPRWQPNTAYTAGTVVLAPTGDVVTAKADFTSGASYVASNWNPVNAPATEPQARIDGDAATLTTATGRAVAFSLIGLGA</sequence>
<evidence type="ECO:0000313" key="2">
    <source>
        <dbReference type="Proteomes" id="UP001205740"/>
    </source>
</evidence>